<evidence type="ECO:0000313" key="7">
    <source>
        <dbReference type="Proteomes" id="UP000315751"/>
    </source>
</evidence>
<evidence type="ECO:0000256" key="2">
    <source>
        <dbReference type="ARBA" id="ARBA00023015"/>
    </source>
</evidence>
<dbReference type="AlphaFoldDB" id="A0A560GXA0"/>
<dbReference type="InterPro" id="IPR018653">
    <property type="entry name" value="ScfR_C"/>
</dbReference>
<dbReference type="Pfam" id="PF09856">
    <property type="entry name" value="ScfRs"/>
    <property type="match status" value="1"/>
</dbReference>
<organism evidence="6 7">
    <name type="scientific">Nitrospirillum amazonense</name>
    <dbReference type="NCBI Taxonomy" id="28077"/>
    <lineage>
        <taxon>Bacteria</taxon>
        <taxon>Pseudomonadati</taxon>
        <taxon>Pseudomonadota</taxon>
        <taxon>Alphaproteobacteria</taxon>
        <taxon>Rhodospirillales</taxon>
        <taxon>Azospirillaceae</taxon>
        <taxon>Nitrospirillum</taxon>
    </lineage>
</organism>
<evidence type="ECO:0000256" key="3">
    <source>
        <dbReference type="ARBA" id="ARBA00023125"/>
    </source>
</evidence>
<gene>
    <name evidence="6" type="ORF">FBZ90_112154</name>
</gene>
<dbReference type="CDD" id="cd00093">
    <property type="entry name" value="HTH_XRE"/>
    <property type="match status" value="1"/>
</dbReference>
<dbReference type="RefSeq" id="WP_145734742.1">
    <property type="nucleotide sequence ID" value="NZ_VITR01000012.1"/>
</dbReference>
<evidence type="ECO:0000256" key="1">
    <source>
        <dbReference type="ARBA" id="ARBA00007227"/>
    </source>
</evidence>
<evidence type="ECO:0000256" key="4">
    <source>
        <dbReference type="ARBA" id="ARBA00023163"/>
    </source>
</evidence>
<dbReference type="InterPro" id="IPR001387">
    <property type="entry name" value="Cro/C1-type_HTH"/>
</dbReference>
<keyword evidence="4" id="KW-0804">Transcription</keyword>
<comment type="caution">
    <text evidence="6">The sequence shown here is derived from an EMBL/GenBank/DDBJ whole genome shotgun (WGS) entry which is preliminary data.</text>
</comment>
<name>A0A560GXA0_9PROT</name>
<dbReference type="SUPFAM" id="SSF47413">
    <property type="entry name" value="lambda repressor-like DNA-binding domains"/>
    <property type="match status" value="1"/>
</dbReference>
<dbReference type="GO" id="GO:0003677">
    <property type="term" value="F:DNA binding"/>
    <property type="evidence" value="ECO:0007669"/>
    <property type="project" value="UniProtKB-KW"/>
</dbReference>
<dbReference type="InterPro" id="IPR010982">
    <property type="entry name" value="Lambda_DNA-bd_dom_sf"/>
</dbReference>
<dbReference type="PIRSF" id="PIRSF019251">
    <property type="entry name" value="Rv0465c"/>
    <property type="match status" value="1"/>
</dbReference>
<feature type="domain" description="HTH cro/C1-type" evidence="5">
    <location>
        <begin position="13"/>
        <end position="67"/>
    </location>
</feature>
<dbReference type="Gene3D" id="1.10.260.40">
    <property type="entry name" value="lambda repressor-like DNA-binding domains"/>
    <property type="match status" value="1"/>
</dbReference>
<reference evidence="6 7" key="1">
    <citation type="submission" date="2019-06" db="EMBL/GenBank/DDBJ databases">
        <title>Genomic Encyclopedia of Type Strains, Phase IV (KMG-V): Genome sequencing to study the core and pangenomes of soil and plant-associated prokaryotes.</title>
        <authorList>
            <person name="Whitman W."/>
        </authorList>
    </citation>
    <scope>NUCLEOTIDE SEQUENCE [LARGE SCALE GENOMIC DNA]</scope>
    <source>
        <strain evidence="6 7">BR 11622</strain>
    </source>
</reference>
<keyword evidence="7" id="KW-1185">Reference proteome</keyword>
<evidence type="ECO:0000259" key="5">
    <source>
        <dbReference type="PROSITE" id="PS50943"/>
    </source>
</evidence>
<evidence type="ECO:0000313" key="6">
    <source>
        <dbReference type="EMBL" id="TWB38665.1"/>
    </source>
</evidence>
<dbReference type="EMBL" id="VITR01000012">
    <property type="protein sequence ID" value="TWB38665.1"/>
    <property type="molecule type" value="Genomic_DNA"/>
</dbReference>
<dbReference type="InterPro" id="IPR010359">
    <property type="entry name" value="IrrE_HExxH"/>
</dbReference>
<sequence>MAAEKKAMLGHKVRRLRRELRLTQAQMAEMLAISPSYLNLIEGNQRPLTVALLLKIGQTFDVDLATFAEDDEVRLVAGLREVFSDPLFDHNDIKNQDMKELAAVAPTLGQAVVTLYRAYLEAREDVQALAEKVDDRDRQQPQAAGQHFAQDEVGEFFQNQNNHFPELELAAETLWFDGDLESGDLYGSLARFVQKAHGLTVKLMPVEVMGETVRRYDRHSRRVLISEMLSPAGRTFQLAVQVALMRHRDLLNATVEKAGMAAEESRQLARMVLAGYFAAAVMMPYGRFLEAAKAARYDIEVLMHRFVASFEQVCHRLTTLQRPGAKGVPFFLVRVDPAGNISKRFSAVPGFHMARFGGGCPRWTVHQAFRNPGQILTQLMRMPDGTSYFAIARTLSKAGGWKSVPRQFALSLGCEAAQAHQLIYADGMDLAGAADAGGRATPVGTNCRLCPRLDCTQRAFPPLNHRLVVDENIRGLSSYIGPPTG</sequence>
<dbReference type="GO" id="GO:0005829">
    <property type="term" value="C:cytosol"/>
    <property type="evidence" value="ECO:0007669"/>
    <property type="project" value="TreeGrafter"/>
</dbReference>
<dbReference type="InterPro" id="IPR026281">
    <property type="entry name" value="HTH_RamB"/>
</dbReference>
<dbReference type="PANTHER" id="PTHR46797:SF23">
    <property type="entry name" value="HTH-TYPE TRANSCRIPTIONAL REGULATOR SUTR"/>
    <property type="match status" value="1"/>
</dbReference>
<comment type="similarity">
    <text evidence="1">Belongs to the short-chain fatty acyl-CoA assimilation regulator (ScfR) family.</text>
</comment>
<dbReference type="Pfam" id="PF06114">
    <property type="entry name" value="Peptidase_M78"/>
    <property type="match status" value="1"/>
</dbReference>
<dbReference type="InterPro" id="IPR050807">
    <property type="entry name" value="TransReg_Diox_bact_type"/>
</dbReference>
<keyword evidence="3" id="KW-0238">DNA-binding</keyword>
<proteinExistence type="inferred from homology"/>
<keyword evidence="2" id="KW-0805">Transcription regulation</keyword>
<dbReference type="OrthoDB" id="1123084at2"/>
<accession>A0A560GXA0</accession>
<dbReference type="SMART" id="SM00530">
    <property type="entry name" value="HTH_XRE"/>
    <property type="match status" value="1"/>
</dbReference>
<dbReference type="PANTHER" id="PTHR46797">
    <property type="entry name" value="HTH-TYPE TRANSCRIPTIONAL REGULATOR"/>
    <property type="match status" value="1"/>
</dbReference>
<dbReference type="Proteomes" id="UP000315751">
    <property type="component" value="Unassembled WGS sequence"/>
</dbReference>
<protein>
    <recommendedName>
        <fullName evidence="5">HTH cro/C1-type domain-containing protein</fullName>
    </recommendedName>
</protein>
<dbReference type="PROSITE" id="PS50943">
    <property type="entry name" value="HTH_CROC1"/>
    <property type="match status" value="1"/>
</dbReference>
<dbReference type="GO" id="GO:0003700">
    <property type="term" value="F:DNA-binding transcription factor activity"/>
    <property type="evidence" value="ECO:0007669"/>
    <property type="project" value="TreeGrafter"/>
</dbReference>
<dbReference type="Pfam" id="PF01381">
    <property type="entry name" value="HTH_3"/>
    <property type="match status" value="1"/>
</dbReference>